<comment type="caution">
    <text evidence="3">The sequence shown here is derived from an EMBL/GenBank/DDBJ whole genome shotgun (WGS) entry which is preliminary data.</text>
</comment>
<dbReference type="InterPro" id="IPR046253">
    <property type="entry name" value="DUF6286"/>
</dbReference>
<reference evidence="4" key="1">
    <citation type="journal article" date="2019" name="Int. J. Syst. Evol. Microbiol.">
        <title>The Global Catalogue of Microorganisms (GCM) 10K type strain sequencing project: providing services to taxonomists for standard genome sequencing and annotation.</title>
        <authorList>
            <consortium name="The Broad Institute Genomics Platform"/>
            <consortium name="The Broad Institute Genome Sequencing Center for Infectious Disease"/>
            <person name="Wu L."/>
            <person name="Ma J."/>
        </authorList>
    </citation>
    <scope>NUCLEOTIDE SEQUENCE [LARGE SCALE GENOMIC DNA]</scope>
    <source>
        <strain evidence="4">JCM 18302</strain>
    </source>
</reference>
<evidence type="ECO:0000313" key="4">
    <source>
        <dbReference type="Proteomes" id="UP001500804"/>
    </source>
</evidence>
<name>A0ABP9NGV4_9PSEU</name>
<sequence length="177" mass="18625">MTRRPRRSVPATIVGLLLLVAAVVVVVSCIRLIAGSPPLVPFSRLGELGHETTWNDPAVLVAGGILALAGIVLLACGLLPGNPQVLALAPGDDHTTAGISRRSLTGDLTSLARRVDGITAARVGVGARTVTVNVRTPLRDRSGLAERVRELVTERLDDINLARPARLRVTVTSDREA</sequence>
<proteinExistence type="predicted"/>
<keyword evidence="1" id="KW-0812">Transmembrane</keyword>
<dbReference type="Pfam" id="PF19803">
    <property type="entry name" value="DUF6286"/>
    <property type="match status" value="1"/>
</dbReference>
<feature type="domain" description="DUF6286" evidence="2">
    <location>
        <begin position="68"/>
        <end position="171"/>
    </location>
</feature>
<dbReference type="RefSeq" id="WP_345603852.1">
    <property type="nucleotide sequence ID" value="NZ_BAABJO010000004.1"/>
</dbReference>
<organism evidence="3 4">
    <name type="scientific">Pseudonocardia adelaidensis</name>
    <dbReference type="NCBI Taxonomy" id="648754"/>
    <lineage>
        <taxon>Bacteria</taxon>
        <taxon>Bacillati</taxon>
        <taxon>Actinomycetota</taxon>
        <taxon>Actinomycetes</taxon>
        <taxon>Pseudonocardiales</taxon>
        <taxon>Pseudonocardiaceae</taxon>
        <taxon>Pseudonocardia</taxon>
    </lineage>
</organism>
<dbReference type="Proteomes" id="UP001500804">
    <property type="component" value="Unassembled WGS sequence"/>
</dbReference>
<evidence type="ECO:0000256" key="1">
    <source>
        <dbReference type="SAM" id="Phobius"/>
    </source>
</evidence>
<dbReference type="PROSITE" id="PS51257">
    <property type="entry name" value="PROKAR_LIPOPROTEIN"/>
    <property type="match status" value="1"/>
</dbReference>
<dbReference type="EMBL" id="BAABJO010000004">
    <property type="protein sequence ID" value="GAA5114867.1"/>
    <property type="molecule type" value="Genomic_DNA"/>
</dbReference>
<evidence type="ECO:0000313" key="3">
    <source>
        <dbReference type="EMBL" id="GAA5114867.1"/>
    </source>
</evidence>
<keyword evidence="1" id="KW-1133">Transmembrane helix</keyword>
<evidence type="ECO:0000259" key="2">
    <source>
        <dbReference type="Pfam" id="PF19803"/>
    </source>
</evidence>
<gene>
    <name evidence="3" type="ORF">GCM10023320_12770</name>
</gene>
<accession>A0ABP9NGV4</accession>
<keyword evidence="1" id="KW-0472">Membrane</keyword>
<protein>
    <recommendedName>
        <fullName evidence="2">DUF6286 domain-containing protein</fullName>
    </recommendedName>
</protein>
<feature type="transmembrane region" description="Helical" evidence="1">
    <location>
        <begin position="12"/>
        <end position="34"/>
    </location>
</feature>
<feature type="transmembrane region" description="Helical" evidence="1">
    <location>
        <begin position="58"/>
        <end position="79"/>
    </location>
</feature>
<keyword evidence="4" id="KW-1185">Reference proteome</keyword>